<sequence length="200" mass="21807">MLQTGDILRQTPHGGQHQRPGQLGGDAGVGLPIGYGDAQITARLHIHMRADPAGLHHELQLGALFQQLPRQHGAVANQHQRLGVAQAHAELTYAFDGVVEYLEVVTVELLRAIELAHRILIVVEHGDLHGYPSDETPEPISVGPWNSAEERRRSGRIGNAPNRSFPILLHRSLLLSSVTEYKLVLIYACLPSDDSNEAAG</sequence>
<feature type="region of interest" description="Disordered" evidence="1">
    <location>
        <begin position="1"/>
        <end position="23"/>
    </location>
</feature>
<organism evidence="2 3">
    <name type="scientific">Thiomonas arsenitoxydans (strain DSM 22701 / CIP 110005 / 3As)</name>
    <dbReference type="NCBI Taxonomy" id="426114"/>
    <lineage>
        <taxon>Bacteria</taxon>
        <taxon>Pseudomonadati</taxon>
        <taxon>Pseudomonadota</taxon>
        <taxon>Betaproteobacteria</taxon>
        <taxon>Burkholderiales</taxon>
        <taxon>Thiomonas</taxon>
    </lineage>
</organism>
<gene>
    <name evidence="2" type="ORF">THICB1_110451</name>
</gene>
<protein>
    <submittedName>
        <fullName evidence="2">Uncharacterized protein</fullName>
    </submittedName>
</protein>
<dbReference type="Proteomes" id="UP000078599">
    <property type="component" value="Unassembled WGS sequence"/>
</dbReference>
<reference evidence="2 3" key="1">
    <citation type="submission" date="2015-03" db="EMBL/GenBank/DDBJ databases">
        <authorList>
            <person name="Regsiter A."/>
            <person name="william w."/>
        </authorList>
    </citation>
    <scope>NUCLEOTIDE SEQUENCE [LARGE SCALE GENOMIC DNA]</scope>
    <source>
        <strain evidence="2 3">CB1</strain>
    </source>
</reference>
<evidence type="ECO:0000256" key="1">
    <source>
        <dbReference type="SAM" id="MobiDB-lite"/>
    </source>
</evidence>
<dbReference type="EMBL" id="CTRI01000003">
    <property type="protein sequence ID" value="CQR28577.1"/>
    <property type="molecule type" value="Genomic_DNA"/>
</dbReference>
<evidence type="ECO:0000313" key="2">
    <source>
        <dbReference type="EMBL" id="CQR28577.1"/>
    </source>
</evidence>
<feature type="region of interest" description="Disordered" evidence="1">
    <location>
        <begin position="132"/>
        <end position="157"/>
    </location>
</feature>
<accession>A0ABM9T262</accession>
<keyword evidence="3" id="KW-1185">Reference proteome</keyword>
<evidence type="ECO:0000313" key="3">
    <source>
        <dbReference type="Proteomes" id="UP000078599"/>
    </source>
</evidence>
<comment type="caution">
    <text evidence="2">The sequence shown here is derived from an EMBL/GenBank/DDBJ whole genome shotgun (WGS) entry which is preliminary data.</text>
</comment>
<proteinExistence type="predicted"/>
<name>A0ABM9T262_THIA3</name>